<reference evidence="1" key="4">
    <citation type="submission" date="2019-03" db="UniProtKB">
        <authorList>
            <consortium name="EnsemblPlants"/>
        </authorList>
    </citation>
    <scope>IDENTIFICATION</scope>
</reference>
<evidence type="ECO:0000313" key="2">
    <source>
        <dbReference type="Proteomes" id="UP000015105"/>
    </source>
</evidence>
<organism evidence="1 2">
    <name type="scientific">Aegilops tauschii subsp. strangulata</name>
    <name type="common">Goatgrass</name>
    <dbReference type="NCBI Taxonomy" id="200361"/>
    <lineage>
        <taxon>Eukaryota</taxon>
        <taxon>Viridiplantae</taxon>
        <taxon>Streptophyta</taxon>
        <taxon>Embryophyta</taxon>
        <taxon>Tracheophyta</taxon>
        <taxon>Spermatophyta</taxon>
        <taxon>Magnoliopsida</taxon>
        <taxon>Liliopsida</taxon>
        <taxon>Poales</taxon>
        <taxon>Poaceae</taxon>
        <taxon>BOP clade</taxon>
        <taxon>Pooideae</taxon>
        <taxon>Triticodae</taxon>
        <taxon>Triticeae</taxon>
        <taxon>Triticinae</taxon>
        <taxon>Aegilops</taxon>
    </lineage>
</organism>
<dbReference type="EnsemblPlants" id="AET4Gv20503200.5">
    <property type="protein sequence ID" value="AET4Gv20503200.5"/>
    <property type="gene ID" value="AET4Gv20503200"/>
</dbReference>
<dbReference type="Pfam" id="PF00300">
    <property type="entry name" value="His_Phos_1"/>
    <property type="match status" value="1"/>
</dbReference>
<dbReference type="Gramene" id="AET4Gv20503200.5">
    <property type="protein sequence ID" value="AET4Gv20503200.5"/>
    <property type="gene ID" value="AET4Gv20503200"/>
</dbReference>
<reference evidence="1" key="3">
    <citation type="journal article" date="2017" name="Nature">
        <title>Genome sequence of the progenitor of the wheat D genome Aegilops tauschii.</title>
        <authorList>
            <person name="Luo M.C."/>
            <person name="Gu Y.Q."/>
            <person name="Puiu D."/>
            <person name="Wang H."/>
            <person name="Twardziok S.O."/>
            <person name="Deal K.R."/>
            <person name="Huo N."/>
            <person name="Zhu T."/>
            <person name="Wang L."/>
            <person name="Wang Y."/>
            <person name="McGuire P.E."/>
            <person name="Liu S."/>
            <person name="Long H."/>
            <person name="Ramasamy R.K."/>
            <person name="Rodriguez J.C."/>
            <person name="Van S.L."/>
            <person name="Yuan L."/>
            <person name="Wang Z."/>
            <person name="Xia Z."/>
            <person name="Xiao L."/>
            <person name="Anderson O.D."/>
            <person name="Ouyang S."/>
            <person name="Liang Y."/>
            <person name="Zimin A.V."/>
            <person name="Pertea G."/>
            <person name="Qi P."/>
            <person name="Bennetzen J.L."/>
            <person name="Dai X."/>
            <person name="Dawson M.W."/>
            <person name="Muller H.G."/>
            <person name="Kugler K."/>
            <person name="Rivarola-Duarte L."/>
            <person name="Spannagl M."/>
            <person name="Mayer K.F.X."/>
            <person name="Lu F.H."/>
            <person name="Bevan M.W."/>
            <person name="Leroy P."/>
            <person name="Li P."/>
            <person name="You F.M."/>
            <person name="Sun Q."/>
            <person name="Liu Z."/>
            <person name="Lyons E."/>
            <person name="Wicker T."/>
            <person name="Salzberg S.L."/>
            <person name="Devos K.M."/>
            <person name="Dvorak J."/>
        </authorList>
    </citation>
    <scope>NUCLEOTIDE SEQUENCE [LARGE SCALE GENOMIC DNA]</scope>
    <source>
        <strain evidence="1">cv. AL8/78</strain>
    </source>
</reference>
<dbReference type="GO" id="GO:0003873">
    <property type="term" value="F:6-phosphofructo-2-kinase activity"/>
    <property type="evidence" value="ECO:0007669"/>
    <property type="project" value="TreeGrafter"/>
</dbReference>
<proteinExistence type="predicted"/>
<dbReference type="Gene3D" id="3.40.50.1240">
    <property type="entry name" value="Phosphoglycerate mutase-like"/>
    <property type="match status" value="1"/>
</dbReference>
<dbReference type="Proteomes" id="UP000015105">
    <property type="component" value="Chromosome 4D"/>
</dbReference>
<name>A0A453IAX2_AEGTS</name>
<dbReference type="AlphaFoldDB" id="A0A453IAX2"/>
<evidence type="ECO:0000313" key="1">
    <source>
        <dbReference type="EnsemblPlants" id="AET4Gv20503200.5"/>
    </source>
</evidence>
<dbReference type="PANTHER" id="PTHR10606">
    <property type="entry name" value="6-PHOSPHOFRUCTO-2-KINASE/FRUCTOSE-2,6-BISPHOSPHATASE"/>
    <property type="match status" value="1"/>
</dbReference>
<dbReference type="InterPro" id="IPR013078">
    <property type="entry name" value="His_Pase_superF_clade-1"/>
</dbReference>
<dbReference type="PIRSF" id="PIRSF000709">
    <property type="entry name" value="6PFK_2-Ptase"/>
    <property type="match status" value="1"/>
</dbReference>
<dbReference type="GO" id="GO:0004331">
    <property type="term" value="F:fructose-2,6-bisphosphate 2-phosphatase activity"/>
    <property type="evidence" value="ECO:0007669"/>
    <property type="project" value="TreeGrafter"/>
</dbReference>
<protein>
    <recommendedName>
        <fullName evidence="3">6-phosphofructo-2-kinase domain-containing protein</fullName>
    </recommendedName>
</protein>
<dbReference type="SUPFAM" id="SSF53254">
    <property type="entry name" value="Phosphoglycerate mutase-like"/>
    <property type="match status" value="1"/>
</dbReference>
<evidence type="ECO:0008006" key="3">
    <source>
        <dbReference type="Google" id="ProtNLM"/>
    </source>
</evidence>
<dbReference type="GO" id="GO:0006003">
    <property type="term" value="P:fructose 2,6-bisphosphate metabolic process"/>
    <property type="evidence" value="ECO:0007669"/>
    <property type="project" value="InterPro"/>
</dbReference>
<accession>A0A453IAX2</accession>
<dbReference type="PANTHER" id="PTHR10606:SF76">
    <property type="entry name" value="6-PHOSPHOFRUCTO-2-KINASE FAMILY PROTEIN, EXPRESSED"/>
    <property type="match status" value="1"/>
</dbReference>
<dbReference type="InterPro" id="IPR003094">
    <property type="entry name" value="6Pfruct_kin"/>
</dbReference>
<dbReference type="GO" id="GO:0005829">
    <property type="term" value="C:cytosol"/>
    <property type="evidence" value="ECO:0007669"/>
    <property type="project" value="TreeGrafter"/>
</dbReference>
<reference evidence="2" key="2">
    <citation type="journal article" date="2017" name="Nat. Plants">
        <title>The Aegilops tauschii genome reveals multiple impacts of transposons.</title>
        <authorList>
            <person name="Zhao G."/>
            <person name="Zou C."/>
            <person name="Li K."/>
            <person name="Wang K."/>
            <person name="Li T."/>
            <person name="Gao L."/>
            <person name="Zhang X."/>
            <person name="Wang H."/>
            <person name="Yang Z."/>
            <person name="Liu X."/>
            <person name="Jiang W."/>
            <person name="Mao L."/>
            <person name="Kong X."/>
            <person name="Jiao Y."/>
            <person name="Jia J."/>
        </authorList>
    </citation>
    <scope>NUCLEOTIDE SEQUENCE [LARGE SCALE GENOMIC DNA]</scope>
    <source>
        <strain evidence="2">cv. AL8/78</strain>
    </source>
</reference>
<sequence>MTYDEVKKNKPEEYESRRKDKLRYRYPRGESYLDVIQRLEPVIIELERQRAPVVVIAHQGCVEITICVFRGQTTGGSS</sequence>
<dbReference type="InterPro" id="IPR029033">
    <property type="entry name" value="His_PPase_superfam"/>
</dbReference>
<reference evidence="2" key="1">
    <citation type="journal article" date="2014" name="Science">
        <title>Ancient hybridizations among the ancestral genomes of bread wheat.</title>
        <authorList>
            <consortium name="International Wheat Genome Sequencing Consortium,"/>
            <person name="Marcussen T."/>
            <person name="Sandve S.R."/>
            <person name="Heier L."/>
            <person name="Spannagl M."/>
            <person name="Pfeifer M."/>
            <person name="Jakobsen K.S."/>
            <person name="Wulff B.B."/>
            <person name="Steuernagel B."/>
            <person name="Mayer K.F."/>
            <person name="Olsen O.A."/>
        </authorList>
    </citation>
    <scope>NUCLEOTIDE SEQUENCE [LARGE SCALE GENOMIC DNA]</scope>
    <source>
        <strain evidence="2">cv. AL8/78</strain>
    </source>
</reference>
<dbReference type="GO" id="GO:0005524">
    <property type="term" value="F:ATP binding"/>
    <property type="evidence" value="ECO:0007669"/>
    <property type="project" value="InterPro"/>
</dbReference>
<reference evidence="1" key="5">
    <citation type="journal article" date="2021" name="G3 (Bethesda)">
        <title>Aegilops tauschii genome assembly Aet v5.0 features greater sequence contiguity and improved annotation.</title>
        <authorList>
            <person name="Wang L."/>
            <person name="Zhu T."/>
            <person name="Rodriguez J.C."/>
            <person name="Deal K.R."/>
            <person name="Dubcovsky J."/>
            <person name="McGuire P.E."/>
            <person name="Lux T."/>
            <person name="Spannagl M."/>
            <person name="Mayer K.F.X."/>
            <person name="Baldrich P."/>
            <person name="Meyers B.C."/>
            <person name="Huo N."/>
            <person name="Gu Y.Q."/>
            <person name="Zhou H."/>
            <person name="Devos K.M."/>
            <person name="Bennetzen J.L."/>
            <person name="Unver T."/>
            <person name="Budak H."/>
            <person name="Gulick P.J."/>
            <person name="Galiba G."/>
            <person name="Kalapos B."/>
            <person name="Nelson D.R."/>
            <person name="Li P."/>
            <person name="You F.M."/>
            <person name="Luo M.C."/>
            <person name="Dvorak J."/>
        </authorList>
    </citation>
    <scope>NUCLEOTIDE SEQUENCE [LARGE SCALE GENOMIC DNA]</scope>
    <source>
        <strain evidence="1">cv. AL8/78</strain>
    </source>
</reference>
<keyword evidence="2" id="KW-1185">Reference proteome</keyword>